<dbReference type="RefSeq" id="WP_142704312.1">
    <property type="nucleotide sequence ID" value="NZ_VIRS01000005.1"/>
</dbReference>
<organism evidence="3 4">
    <name type="scientific">Cryptosporangium phraense</name>
    <dbReference type="NCBI Taxonomy" id="2593070"/>
    <lineage>
        <taxon>Bacteria</taxon>
        <taxon>Bacillati</taxon>
        <taxon>Actinomycetota</taxon>
        <taxon>Actinomycetes</taxon>
        <taxon>Cryptosporangiales</taxon>
        <taxon>Cryptosporangiaceae</taxon>
        <taxon>Cryptosporangium</taxon>
    </lineage>
</organism>
<reference evidence="3 4" key="1">
    <citation type="submission" date="2019-07" db="EMBL/GenBank/DDBJ databases">
        <title>Cryptosporangium phraense sp. nov., isolated from plant litter.</title>
        <authorList>
            <person name="Suriyachadkun C."/>
        </authorList>
    </citation>
    <scope>NUCLEOTIDE SEQUENCE [LARGE SCALE GENOMIC DNA]</scope>
    <source>
        <strain evidence="3 4">A-T 5661</strain>
    </source>
</reference>
<dbReference type="GO" id="GO:0008194">
    <property type="term" value="F:UDP-glycosyltransferase activity"/>
    <property type="evidence" value="ECO:0007669"/>
    <property type="project" value="InterPro"/>
</dbReference>
<dbReference type="PANTHER" id="PTHR48050:SF13">
    <property type="entry name" value="STEROL 3-BETA-GLUCOSYLTRANSFERASE UGT80A2"/>
    <property type="match status" value="1"/>
</dbReference>
<dbReference type="Proteomes" id="UP000317982">
    <property type="component" value="Unassembled WGS sequence"/>
</dbReference>
<gene>
    <name evidence="3" type="ORF">FL583_10240</name>
</gene>
<dbReference type="GO" id="GO:0033072">
    <property type="term" value="P:vancomycin biosynthetic process"/>
    <property type="evidence" value="ECO:0007669"/>
    <property type="project" value="UniProtKB-ARBA"/>
</dbReference>
<keyword evidence="4" id="KW-1185">Reference proteome</keyword>
<dbReference type="Pfam" id="PF06722">
    <property type="entry name" value="EryCIII-like_C"/>
    <property type="match status" value="1"/>
</dbReference>
<proteinExistence type="predicted"/>
<dbReference type="EMBL" id="VIRS01000005">
    <property type="protein sequence ID" value="TQS45447.1"/>
    <property type="molecule type" value="Genomic_DNA"/>
</dbReference>
<dbReference type="Gene3D" id="3.40.50.2000">
    <property type="entry name" value="Glycogen Phosphorylase B"/>
    <property type="match status" value="2"/>
</dbReference>
<dbReference type="FunCoup" id="A0A545AVT5">
    <property type="interactions" value="76"/>
</dbReference>
<dbReference type="GO" id="GO:0016758">
    <property type="term" value="F:hexosyltransferase activity"/>
    <property type="evidence" value="ECO:0007669"/>
    <property type="project" value="InterPro"/>
</dbReference>
<evidence type="ECO:0000313" key="4">
    <source>
        <dbReference type="Proteomes" id="UP000317982"/>
    </source>
</evidence>
<feature type="domain" description="Erythromycin biosynthesis protein CIII-like C-terminal" evidence="2">
    <location>
        <begin position="253"/>
        <end position="363"/>
    </location>
</feature>
<feature type="domain" description="Glycosyltransferase family 28 N-terminal" evidence="1">
    <location>
        <begin position="3"/>
        <end position="57"/>
    </location>
</feature>
<dbReference type="OrthoDB" id="3253247at2"/>
<dbReference type="Pfam" id="PF03033">
    <property type="entry name" value="Glyco_transf_28"/>
    <property type="match status" value="1"/>
</dbReference>
<evidence type="ECO:0000259" key="1">
    <source>
        <dbReference type="Pfam" id="PF03033"/>
    </source>
</evidence>
<accession>A0A545AVT5</accession>
<dbReference type="InterPro" id="IPR050426">
    <property type="entry name" value="Glycosyltransferase_28"/>
</dbReference>
<dbReference type="InterPro" id="IPR004276">
    <property type="entry name" value="GlycoTrans_28_N"/>
</dbReference>
<sequence>MRILIVAAGSRGDVAPCTGLAARLRSAGHRVAIAAHRPFADLVTATGSEFRPLPGDPRTVLAAAALDPRAARPALRYLADLADGLAEATRPGVDLLLTGVVAAPAARALGIPVLATYLQPAHPTRDFAPPLTRLHSLGAPGNRLAWALQRWVLNAPDDLPTLYGYSPAVLARPADWRPEVQVVGYWWPQTPAGWRPPTGLAEFLADGPPPIYVGLGSLADGEAARRFTANAVAAARRLGLRVVLGGGGDPAPGVHPIADVPHEHLFPQVAAVVHHGGAGTTAAALRAGVPQVPVPVQADQHLWAHRSVALGVAPAALRLYHPTTVADALGAAVRDPAYRDRAQKLAGQVEAEDGAAAVIEAIERL</sequence>
<dbReference type="AlphaFoldDB" id="A0A545AVT5"/>
<evidence type="ECO:0000259" key="2">
    <source>
        <dbReference type="Pfam" id="PF06722"/>
    </source>
</evidence>
<dbReference type="InterPro" id="IPR010610">
    <property type="entry name" value="EryCIII-like_C"/>
</dbReference>
<dbReference type="PANTHER" id="PTHR48050">
    <property type="entry name" value="STEROL 3-BETA-GLUCOSYLTRANSFERASE"/>
    <property type="match status" value="1"/>
</dbReference>
<dbReference type="GO" id="GO:0005975">
    <property type="term" value="P:carbohydrate metabolic process"/>
    <property type="evidence" value="ECO:0007669"/>
    <property type="project" value="InterPro"/>
</dbReference>
<dbReference type="InParanoid" id="A0A545AVT5"/>
<comment type="caution">
    <text evidence="3">The sequence shown here is derived from an EMBL/GenBank/DDBJ whole genome shotgun (WGS) entry which is preliminary data.</text>
</comment>
<dbReference type="FunFam" id="3.40.50.2000:FF:000009">
    <property type="entry name" value="Sterol 3-beta-glucosyltransferase UGT80A2"/>
    <property type="match status" value="1"/>
</dbReference>
<dbReference type="CDD" id="cd03784">
    <property type="entry name" value="GT1_Gtf-like"/>
    <property type="match status" value="1"/>
</dbReference>
<keyword evidence="3" id="KW-0808">Transferase</keyword>
<name>A0A545AVT5_9ACTN</name>
<evidence type="ECO:0000313" key="3">
    <source>
        <dbReference type="EMBL" id="TQS45447.1"/>
    </source>
</evidence>
<dbReference type="InterPro" id="IPR002213">
    <property type="entry name" value="UDP_glucos_trans"/>
</dbReference>
<dbReference type="SUPFAM" id="SSF53756">
    <property type="entry name" value="UDP-Glycosyltransferase/glycogen phosphorylase"/>
    <property type="match status" value="1"/>
</dbReference>
<protein>
    <submittedName>
        <fullName evidence="3">Glycosyltransferase family 1 protein</fullName>
    </submittedName>
</protein>